<dbReference type="EMBL" id="MU275948">
    <property type="protein sequence ID" value="KAI0045579.1"/>
    <property type="molecule type" value="Genomic_DNA"/>
</dbReference>
<evidence type="ECO:0000313" key="1">
    <source>
        <dbReference type="EMBL" id="KAI0045579.1"/>
    </source>
</evidence>
<organism evidence="1 2">
    <name type="scientific">Auriscalpium vulgare</name>
    <dbReference type="NCBI Taxonomy" id="40419"/>
    <lineage>
        <taxon>Eukaryota</taxon>
        <taxon>Fungi</taxon>
        <taxon>Dikarya</taxon>
        <taxon>Basidiomycota</taxon>
        <taxon>Agaricomycotina</taxon>
        <taxon>Agaricomycetes</taxon>
        <taxon>Russulales</taxon>
        <taxon>Auriscalpiaceae</taxon>
        <taxon>Auriscalpium</taxon>
    </lineage>
</organism>
<name>A0ACB8RMV7_9AGAM</name>
<accession>A0ACB8RMV7</accession>
<sequence>MARFVRTLRTAPHLAGHVRSFYCELGSFKHKPIYSDDAMEALSLCRNVDGITISLFGATAALLAHLDTLPVRPSFLSIAGLASTVDHVIQLWPSIRVLEMGTVLNSSDTHVRMSRELQALSAGTRDLRIYCCAPTTVIPAGLQDLELICHEKLFRPTLAALVSAGMAAQLRSLYLFGYWARVPPPAVLEKLAALESFVLDSLPTEASGLPQNLCHLGYHFHGIGDEPSEKLQILLEAARTLPKLNLITATRQSSPEVLEDLESR</sequence>
<evidence type="ECO:0000313" key="2">
    <source>
        <dbReference type="Proteomes" id="UP000814033"/>
    </source>
</evidence>
<comment type="caution">
    <text evidence="1">The sequence shown here is derived from an EMBL/GenBank/DDBJ whole genome shotgun (WGS) entry which is preliminary data.</text>
</comment>
<proteinExistence type="predicted"/>
<reference evidence="1" key="2">
    <citation type="journal article" date="2022" name="New Phytol.">
        <title>Evolutionary transition to the ectomycorrhizal habit in the genomes of a hyperdiverse lineage of mushroom-forming fungi.</title>
        <authorList>
            <person name="Looney B."/>
            <person name="Miyauchi S."/>
            <person name="Morin E."/>
            <person name="Drula E."/>
            <person name="Courty P.E."/>
            <person name="Kohler A."/>
            <person name="Kuo A."/>
            <person name="LaButti K."/>
            <person name="Pangilinan J."/>
            <person name="Lipzen A."/>
            <person name="Riley R."/>
            <person name="Andreopoulos W."/>
            <person name="He G."/>
            <person name="Johnson J."/>
            <person name="Nolan M."/>
            <person name="Tritt A."/>
            <person name="Barry K.W."/>
            <person name="Grigoriev I.V."/>
            <person name="Nagy L.G."/>
            <person name="Hibbett D."/>
            <person name="Henrissat B."/>
            <person name="Matheny P.B."/>
            <person name="Labbe J."/>
            <person name="Martin F.M."/>
        </authorList>
    </citation>
    <scope>NUCLEOTIDE SEQUENCE</scope>
    <source>
        <strain evidence="1">FP105234-sp</strain>
    </source>
</reference>
<protein>
    <submittedName>
        <fullName evidence="1">Uncharacterized protein</fullName>
    </submittedName>
</protein>
<dbReference type="Proteomes" id="UP000814033">
    <property type="component" value="Unassembled WGS sequence"/>
</dbReference>
<reference evidence="1" key="1">
    <citation type="submission" date="2021-02" db="EMBL/GenBank/DDBJ databases">
        <authorList>
            <consortium name="DOE Joint Genome Institute"/>
            <person name="Ahrendt S."/>
            <person name="Looney B.P."/>
            <person name="Miyauchi S."/>
            <person name="Morin E."/>
            <person name="Drula E."/>
            <person name="Courty P.E."/>
            <person name="Chicoki N."/>
            <person name="Fauchery L."/>
            <person name="Kohler A."/>
            <person name="Kuo A."/>
            <person name="Labutti K."/>
            <person name="Pangilinan J."/>
            <person name="Lipzen A."/>
            <person name="Riley R."/>
            <person name="Andreopoulos W."/>
            <person name="He G."/>
            <person name="Johnson J."/>
            <person name="Barry K.W."/>
            <person name="Grigoriev I.V."/>
            <person name="Nagy L."/>
            <person name="Hibbett D."/>
            <person name="Henrissat B."/>
            <person name="Matheny P.B."/>
            <person name="Labbe J."/>
            <person name="Martin F."/>
        </authorList>
    </citation>
    <scope>NUCLEOTIDE SEQUENCE</scope>
    <source>
        <strain evidence="1">FP105234-sp</strain>
    </source>
</reference>
<gene>
    <name evidence="1" type="ORF">FA95DRAFT_1607617</name>
</gene>
<keyword evidence="2" id="KW-1185">Reference proteome</keyword>